<feature type="transmembrane region" description="Helical" evidence="1">
    <location>
        <begin position="124"/>
        <end position="144"/>
    </location>
</feature>
<feature type="transmembrane region" description="Helical" evidence="1">
    <location>
        <begin position="7"/>
        <end position="26"/>
    </location>
</feature>
<dbReference type="EMBL" id="MLJW01000024">
    <property type="protein sequence ID" value="OIR10118.1"/>
    <property type="molecule type" value="Genomic_DNA"/>
</dbReference>
<proteinExistence type="predicted"/>
<gene>
    <name evidence="2" type="ORF">GALL_80460</name>
</gene>
<protein>
    <recommendedName>
        <fullName evidence="3">Flagellar motor protein MotA</fullName>
    </recommendedName>
</protein>
<sequence length="391" mass="42556">MTLPRRYLIRMSIFLLVVVAVVVALFSGLNNAFQHNVGLNSLILGVLLVGIIMNFRQVAMLAREVGWVEDCRKGGPVTSMHSPRLLAPLATMLGERRDRFNLTPLALRSVLDGLNSRLDESREIAHYFTGLMIFLGLLGTFWGLSQTVGSIGAVIRSLTMSGDNVQGAMTALKHGLDAPLSGMGTAFSTSLIGLSGSLVMGFLDLQAGQAQNAFFNDLEEWLSGQTRIGAGAGMASDGTGDGQPVPVYIQALLEQTADSLDHLQRTLSRGEEARTSSDTTLRTLTDRLSTLADSMKTEQSLMLKLAENQLEMKPILARLVEAKAAPALDDTTRNHIRNIDLALTRMAEDATRGRDEVVREMRSEFRFLARTIAALAESDPDPQTPHPRPEL</sequence>
<keyword evidence="1" id="KW-0472">Membrane</keyword>
<name>A0A1J5TDE0_9ZZZZ</name>
<keyword evidence="1" id="KW-0812">Transmembrane</keyword>
<organism evidence="2">
    <name type="scientific">mine drainage metagenome</name>
    <dbReference type="NCBI Taxonomy" id="410659"/>
    <lineage>
        <taxon>unclassified sequences</taxon>
        <taxon>metagenomes</taxon>
        <taxon>ecological metagenomes</taxon>
    </lineage>
</organism>
<reference evidence="2" key="1">
    <citation type="submission" date="2016-10" db="EMBL/GenBank/DDBJ databases">
        <title>Sequence of Gallionella enrichment culture.</title>
        <authorList>
            <person name="Poehlein A."/>
            <person name="Muehling M."/>
            <person name="Daniel R."/>
        </authorList>
    </citation>
    <scope>NUCLEOTIDE SEQUENCE</scope>
</reference>
<accession>A0A1J5TDE0</accession>
<evidence type="ECO:0008006" key="3">
    <source>
        <dbReference type="Google" id="ProtNLM"/>
    </source>
</evidence>
<evidence type="ECO:0000313" key="2">
    <source>
        <dbReference type="EMBL" id="OIR10118.1"/>
    </source>
</evidence>
<dbReference type="AlphaFoldDB" id="A0A1J5TDE0"/>
<evidence type="ECO:0000256" key="1">
    <source>
        <dbReference type="SAM" id="Phobius"/>
    </source>
</evidence>
<keyword evidence="1" id="KW-1133">Transmembrane helix</keyword>
<feature type="transmembrane region" description="Helical" evidence="1">
    <location>
        <begin position="38"/>
        <end position="55"/>
    </location>
</feature>
<comment type="caution">
    <text evidence="2">The sequence shown here is derived from an EMBL/GenBank/DDBJ whole genome shotgun (WGS) entry which is preliminary data.</text>
</comment>